<organism evidence="1 2">
    <name type="scientific">Caerostris extrusa</name>
    <name type="common">Bark spider</name>
    <name type="synonym">Caerostris bankana</name>
    <dbReference type="NCBI Taxonomy" id="172846"/>
    <lineage>
        <taxon>Eukaryota</taxon>
        <taxon>Metazoa</taxon>
        <taxon>Ecdysozoa</taxon>
        <taxon>Arthropoda</taxon>
        <taxon>Chelicerata</taxon>
        <taxon>Arachnida</taxon>
        <taxon>Araneae</taxon>
        <taxon>Araneomorphae</taxon>
        <taxon>Entelegynae</taxon>
        <taxon>Araneoidea</taxon>
        <taxon>Araneidae</taxon>
        <taxon>Caerostris</taxon>
    </lineage>
</organism>
<dbReference type="AlphaFoldDB" id="A0AAV4PSN5"/>
<protein>
    <submittedName>
        <fullName evidence="1">Uncharacterized protein</fullName>
    </submittedName>
</protein>
<sequence>MVQWESIYPEDSSAKEHQFSALARWEHRYEFKIANHRRIPPRAVIDEKKSLRLWHAQFSYDLRRIQISLFIKWGPRTIAISLAVKTWYFPFELSIPSLFVP</sequence>
<keyword evidence="2" id="KW-1185">Reference proteome</keyword>
<dbReference type="Proteomes" id="UP001054945">
    <property type="component" value="Unassembled WGS sequence"/>
</dbReference>
<name>A0AAV4PSN5_CAEEX</name>
<accession>A0AAV4PSN5</accession>
<evidence type="ECO:0000313" key="2">
    <source>
        <dbReference type="Proteomes" id="UP001054945"/>
    </source>
</evidence>
<reference evidence="1 2" key="1">
    <citation type="submission" date="2021-06" db="EMBL/GenBank/DDBJ databases">
        <title>Caerostris extrusa draft genome.</title>
        <authorList>
            <person name="Kono N."/>
            <person name="Arakawa K."/>
        </authorList>
    </citation>
    <scope>NUCLEOTIDE SEQUENCE [LARGE SCALE GENOMIC DNA]</scope>
</reference>
<comment type="caution">
    <text evidence="1">The sequence shown here is derived from an EMBL/GenBank/DDBJ whole genome shotgun (WGS) entry which is preliminary data.</text>
</comment>
<gene>
    <name evidence="1" type="ORF">CEXT_299701</name>
</gene>
<dbReference type="EMBL" id="BPLR01005203">
    <property type="protein sequence ID" value="GIY00578.1"/>
    <property type="molecule type" value="Genomic_DNA"/>
</dbReference>
<proteinExistence type="predicted"/>
<evidence type="ECO:0000313" key="1">
    <source>
        <dbReference type="EMBL" id="GIY00578.1"/>
    </source>
</evidence>